<dbReference type="EMBL" id="CAJMWW010000051">
    <property type="protein sequence ID" value="CAE6405285.1"/>
    <property type="molecule type" value="Genomic_DNA"/>
</dbReference>
<keyword evidence="1" id="KW-0732">Signal</keyword>
<organism evidence="4 5">
    <name type="scientific">Rhizoctonia solani</name>
    <dbReference type="NCBI Taxonomy" id="456999"/>
    <lineage>
        <taxon>Eukaryota</taxon>
        <taxon>Fungi</taxon>
        <taxon>Dikarya</taxon>
        <taxon>Basidiomycota</taxon>
        <taxon>Agaricomycotina</taxon>
        <taxon>Agaricomycetes</taxon>
        <taxon>Cantharellales</taxon>
        <taxon>Ceratobasidiaceae</taxon>
        <taxon>Rhizoctonia</taxon>
    </lineage>
</organism>
<dbReference type="SMART" id="SM00915">
    <property type="entry name" value="Jacalin"/>
    <property type="match status" value="2"/>
</dbReference>
<evidence type="ECO:0000313" key="4">
    <source>
        <dbReference type="EMBL" id="CAE6405285.1"/>
    </source>
</evidence>
<reference evidence="4" key="1">
    <citation type="submission" date="2021-01" db="EMBL/GenBank/DDBJ databases">
        <authorList>
            <person name="Kaushik A."/>
        </authorList>
    </citation>
    <scope>NUCLEOTIDE SEQUENCE</scope>
    <source>
        <strain evidence="4">AG3-T5</strain>
    </source>
</reference>
<evidence type="ECO:0000259" key="3">
    <source>
        <dbReference type="PROSITE" id="PS51752"/>
    </source>
</evidence>
<dbReference type="Pfam" id="PF22693">
    <property type="entry name" value="MACPF_1"/>
    <property type="match status" value="1"/>
</dbReference>
<feature type="domain" description="Jacalin-type lectin" evidence="3">
    <location>
        <begin position="435"/>
        <end position="588"/>
    </location>
</feature>
<dbReference type="AlphaFoldDB" id="A0A8H2WRL3"/>
<protein>
    <recommendedName>
        <fullName evidence="3">Jacalin-type lectin domain-containing protein</fullName>
    </recommendedName>
</protein>
<dbReference type="InterPro" id="IPR036404">
    <property type="entry name" value="Jacalin-like_lectin_dom_sf"/>
</dbReference>
<accession>A0A8H2WRL3</accession>
<name>A0A8H2WRL3_9AGAM</name>
<dbReference type="Proteomes" id="UP000663841">
    <property type="component" value="Unassembled WGS sequence"/>
</dbReference>
<dbReference type="PANTHER" id="PTHR33589">
    <property type="entry name" value="OS11G0524900 PROTEIN"/>
    <property type="match status" value="1"/>
</dbReference>
<evidence type="ECO:0000256" key="1">
    <source>
        <dbReference type="ARBA" id="ARBA00022729"/>
    </source>
</evidence>
<sequence length="591" mass="64800">MSTPQVAHVGGGGGGGDNNVPLLAENDLDSNDCILRQNGWLCGFRVDNTDGPQTLTRQVASYTNGAVPLVEETNNLLTEVITTHNKRESNYVHHGWSAGAVATISPWTSSRIDATNRHNLEGAWITRRTLAQRLRVRVFLEDLAPVPEFEAAIEEALSQPTKFEKFQKVYHTLDRWGDVVPLEIEIGFSLSLTDKEANFSQLEFPAMTSYNSLNQLSTIKTANIARKGAASNAGWGNGTWATIDVSAVEWRPIRIAAVTPTINLLASNLQTQLAELYAERLSYVPPLTIDPIRVFCKIYDDTINASKTIWKVVLRSSDYIDSLSITYLDGTTSRGGGNGGDEHTFALTNGEHIMEILTCSDVEWLRGIQFITNTGRCSAIYGVFEGIPTISRSKGGILAGLSTSTKKSPTGQHWVTGVRGIWRHDLIPKVPKEDDVYSDYFGGQLQHGKGFNDRGLIGNSSSAYISSVEVRAHGDIHSIEITYTDTRDSKTRKFKAPRHGGSHGPHYRFDLERGEHIVSVSGTFNDSFLRQLCFGTNLGRASEVYGHGGGQSFSARAPLGENGKSMRLQYVIGKCNVGLDGLIFVWTSDLS</sequence>
<evidence type="ECO:0000313" key="5">
    <source>
        <dbReference type="Proteomes" id="UP000663841"/>
    </source>
</evidence>
<keyword evidence="2" id="KW-0430">Lectin</keyword>
<dbReference type="InterPro" id="IPR052321">
    <property type="entry name" value="PolyBind_ProtTraffic"/>
</dbReference>
<dbReference type="PROSITE" id="PS51752">
    <property type="entry name" value="JACALIN_LECTIN"/>
    <property type="match status" value="1"/>
</dbReference>
<dbReference type="PANTHER" id="PTHR33589:SF3">
    <property type="entry name" value="ZYMOGEN GRANULE MEMBRANE PROTEIN 16-LIKE"/>
    <property type="match status" value="1"/>
</dbReference>
<gene>
    <name evidence="4" type="ORF">RDB_LOCUS13162</name>
</gene>
<evidence type="ECO:0000256" key="2">
    <source>
        <dbReference type="ARBA" id="ARBA00022734"/>
    </source>
</evidence>
<dbReference type="Pfam" id="PF01419">
    <property type="entry name" value="Jacalin"/>
    <property type="match status" value="2"/>
</dbReference>
<dbReference type="Gene3D" id="2.100.10.30">
    <property type="entry name" value="Jacalin-like lectin domain"/>
    <property type="match status" value="2"/>
</dbReference>
<dbReference type="InterPro" id="IPR054586">
    <property type="entry name" value="MACPF_1_fungal"/>
</dbReference>
<dbReference type="GO" id="GO:0030246">
    <property type="term" value="F:carbohydrate binding"/>
    <property type="evidence" value="ECO:0007669"/>
    <property type="project" value="UniProtKB-KW"/>
</dbReference>
<comment type="caution">
    <text evidence="4">The sequence shown here is derived from an EMBL/GenBank/DDBJ whole genome shotgun (WGS) entry which is preliminary data.</text>
</comment>
<dbReference type="InterPro" id="IPR001229">
    <property type="entry name" value="Jacalin-like_lectin_dom"/>
</dbReference>
<proteinExistence type="predicted"/>
<dbReference type="SUPFAM" id="SSF51101">
    <property type="entry name" value="Mannose-binding lectins"/>
    <property type="match status" value="2"/>
</dbReference>